<protein>
    <submittedName>
        <fullName evidence="2">DUF397 domain-containing protein</fullName>
    </submittedName>
</protein>
<feature type="domain" description="DUF397" evidence="1">
    <location>
        <begin position="14"/>
        <end position="66"/>
    </location>
</feature>
<dbReference type="OrthoDB" id="4570646at2"/>
<dbReference type="InterPro" id="IPR007278">
    <property type="entry name" value="DUF397"/>
</dbReference>
<dbReference type="EMBL" id="CP033073">
    <property type="protein sequence ID" value="AYN41217.1"/>
    <property type="molecule type" value="Genomic_DNA"/>
</dbReference>
<dbReference type="AlphaFoldDB" id="A0A3G2JNM8"/>
<dbReference type="KEGG" id="sdd:D9753_22660"/>
<keyword evidence="3" id="KW-1185">Reference proteome</keyword>
<dbReference type="Proteomes" id="UP000268329">
    <property type="component" value="Chromosome"/>
</dbReference>
<accession>A0A3G2JNM8</accession>
<sequence length="73" mass="7589">MNEPTIPNASSLQGWRKSTYSGNEGGSCLEVLDGYTTGVPVRDSKALQGPALVFSSTGWTSFVAAVGDGRLPV</sequence>
<dbReference type="RefSeq" id="WP_121788656.1">
    <property type="nucleotide sequence ID" value="NZ_CP033073.1"/>
</dbReference>
<evidence type="ECO:0000313" key="2">
    <source>
        <dbReference type="EMBL" id="AYN41217.1"/>
    </source>
</evidence>
<name>A0A3G2JNM8_9ACTN</name>
<gene>
    <name evidence="2" type="ORF">D9753_22660</name>
</gene>
<proteinExistence type="predicted"/>
<dbReference type="Pfam" id="PF04149">
    <property type="entry name" value="DUF397"/>
    <property type="match status" value="1"/>
</dbReference>
<organism evidence="2 3">
    <name type="scientific">Streptomyces dangxiongensis</name>
    <dbReference type="NCBI Taxonomy" id="1442032"/>
    <lineage>
        <taxon>Bacteria</taxon>
        <taxon>Bacillati</taxon>
        <taxon>Actinomycetota</taxon>
        <taxon>Actinomycetes</taxon>
        <taxon>Kitasatosporales</taxon>
        <taxon>Streptomycetaceae</taxon>
        <taxon>Streptomyces</taxon>
    </lineage>
</organism>
<evidence type="ECO:0000259" key="1">
    <source>
        <dbReference type="Pfam" id="PF04149"/>
    </source>
</evidence>
<evidence type="ECO:0000313" key="3">
    <source>
        <dbReference type="Proteomes" id="UP000268329"/>
    </source>
</evidence>
<reference evidence="2 3" key="1">
    <citation type="submission" date="2018-10" db="EMBL/GenBank/DDBJ databases">
        <title>The genome of Streptomyces dangxiongensis Z022.</title>
        <authorList>
            <person name="Zhang B."/>
        </authorList>
    </citation>
    <scope>NUCLEOTIDE SEQUENCE [LARGE SCALE GENOMIC DNA]</scope>
    <source>
        <strain evidence="2 3">Z022</strain>
    </source>
</reference>